<keyword evidence="4 10" id="KW-0812">Transmembrane</keyword>
<dbReference type="SUPFAM" id="SSF111418">
    <property type="entry name" value="Hormone receptor domain"/>
    <property type="match status" value="1"/>
</dbReference>
<evidence type="ECO:0000256" key="3">
    <source>
        <dbReference type="ARBA" id="ARBA00022475"/>
    </source>
</evidence>
<dbReference type="Pfam" id="PF00002">
    <property type="entry name" value="7tm_2"/>
    <property type="match status" value="1"/>
</dbReference>
<evidence type="ECO:0000256" key="8">
    <source>
        <dbReference type="ARBA" id="ARBA00023170"/>
    </source>
</evidence>
<evidence type="ECO:0000256" key="1">
    <source>
        <dbReference type="ARBA" id="ARBA00004651"/>
    </source>
</evidence>
<dbReference type="PRINTS" id="PR01127">
    <property type="entry name" value="DIUHORMONER"/>
</dbReference>
<dbReference type="InterPro" id="IPR017981">
    <property type="entry name" value="GPCR_2-like_7TM"/>
</dbReference>
<dbReference type="PANTHER" id="PTHR45620:SF15">
    <property type="entry name" value="DIURETIC HORMONE 44 RECEPTOR 1-RELATED"/>
    <property type="match status" value="1"/>
</dbReference>
<evidence type="ECO:0000259" key="12">
    <source>
        <dbReference type="PROSITE" id="PS50261"/>
    </source>
</evidence>
<dbReference type="InterPro" id="IPR002001">
    <property type="entry name" value="GPCR_2_diuretic_rcpt"/>
</dbReference>
<protein>
    <submittedName>
        <fullName evidence="13">Diuretic hormone receptor</fullName>
    </submittedName>
</protein>
<keyword evidence="5 10" id="KW-1133">Transmembrane helix</keyword>
<gene>
    <name evidence="13" type="primary">DIHR_0</name>
    <name evidence="13" type="ORF">CM83_104401</name>
</gene>
<dbReference type="PROSITE" id="PS50227">
    <property type="entry name" value="G_PROTEIN_RECEP_F2_3"/>
    <property type="match status" value="1"/>
</dbReference>
<dbReference type="InterPro" id="IPR050332">
    <property type="entry name" value="GPCR_2"/>
</dbReference>
<evidence type="ECO:0000256" key="7">
    <source>
        <dbReference type="ARBA" id="ARBA00023136"/>
    </source>
</evidence>
<dbReference type="Gene3D" id="4.10.1240.10">
    <property type="entry name" value="GPCR, family 2, extracellular hormone receptor domain"/>
    <property type="match status" value="1"/>
</dbReference>
<dbReference type="GO" id="GO:0007166">
    <property type="term" value="P:cell surface receptor signaling pathway"/>
    <property type="evidence" value="ECO:0007669"/>
    <property type="project" value="InterPro"/>
</dbReference>
<feature type="transmembrane region" description="Helical" evidence="10">
    <location>
        <begin position="201"/>
        <end position="222"/>
    </location>
</feature>
<dbReference type="PRINTS" id="PR00249">
    <property type="entry name" value="GPCRSECRETIN"/>
</dbReference>
<comment type="similarity">
    <text evidence="2">Belongs to the G-protein coupled receptor 2 family.</text>
</comment>
<dbReference type="GO" id="GO:0008036">
    <property type="term" value="F:diuretic hormone receptor activity"/>
    <property type="evidence" value="ECO:0007669"/>
    <property type="project" value="InterPro"/>
</dbReference>
<sequence length="232" mass="26917">MEAISELDEKSLEQWINKNNNTQEEIKWLCQALEKKPMLDERLGYCSWLWDEVMCWPPAPPGTTSVKACLEELKGVHYDTSNNATKLCFPNGTWANYTNYLSCLNNSMVPTSNYTVDSLPGTEVTTMIYIFGYVASLVALVVAVWIFVYFKDLRCLRNTIHINLMCTYILADSMWIINAGVQMYLDAGNMSCNLLVFFLHYFHLTNFFWMFVEGLYLYMLVVETFTRENIKL</sequence>
<keyword evidence="9" id="KW-0807">Transducer</keyword>
<dbReference type="GO" id="GO:0005886">
    <property type="term" value="C:plasma membrane"/>
    <property type="evidence" value="ECO:0007669"/>
    <property type="project" value="UniProtKB-SubCell"/>
</dbReference>
<evidence type="ECO:0000256" key="6">
    <source>
        <dbReference type="ARBA" id="ARBA00023040"/>
    </source>
</evidence>
<evidence type="ECO:0000256" key="5">
    <source>
        <dbReference type="ARBA" id="ARBA00022989"/>
    </source>
</evidence>
<dbReference type="AlphaFoldDB" id="A0A0A9W8J4"/>
<dbReference type="InterPro" id="IPR000832">
    <property type="entry name" value="GPCR_2_secretin-like"/>
</dbReference>
<keyword evidence="8 13" id="KW-0675">Receptor</keyword>
<dbReference type="InterPro" id="IPR001879">
    <property type="entry name" value="GPCR_2_extracellular_dom"/>
</dbReference>
<dbReference type="GO" id="GO:0008528">
    <property type="term" value="F:G protein-coupled peptide receptor activity"/>
    <property type="evidence" value="ECO:0007669"/>
    <property type="project" value="TreeGrafter"/>
</dbReference>
<feature type="domain" description="G-protein coupled receptors family 2 profile 2" evidence="12">
    <location>
        <begin position="125"/>
        <end position="232"/>
    </location>
</feature>
<dbReference type="InterPro" id="IPR036445">
    <property type="entry name" value="GPCR_2_extracell_dom_sf"/>
</dbReference>
<keyword evidence="3" id="KW-1003">Cell membrane</keyword>
<feature type="transmembrane region" description="Helical" evidence="10">
    <location>
        <begin position="127"/>
        <end position="150"/>
    </location>
</feature>
<dbReference type="EMBL" id="GBHO01040776">
    <property type="protein sequence ID" value="JAG02828.1"/>
    <property type="molecule type" value="Transcribed_RNA"/>
</dbReference>
<dbReference type="GO" id="GO:0017046">
    <property type="term" value="F:peptide hormone binding"/>
    <property type="evidence" value="ECO:0007669"/>
    <property type="project" value="TreeGrafter"/>
</dbReference>
<evidence type="ECO:0000256" key="2">
    <source>
        <dbReference type="ARBA" id="ARBA00005314"/>
    </source>
</evidence>
<evidence type="ECO:0000256" key="10">
    <source>
        <dbReference type="SAM" id="Phobius"/>
    </source>
</evidence>
<dbReference type="Gene3D" id="1.20.1070.10">
    <property type="entry name" value="Rhodopsin 7-helix transmembrane proteins"/>
    <property type="match status" value="1"/>
</dbReference>
<proteinExistence type="inferred from homology"/>
<keyword evidence="6" id="KW-0297">G-protein coupled receptor</keyword>
<feature type="non-terminal residue" evidence="13">
    <location>
        <position position="232"/>
    </location>
</feature>
<evidence type="ECO:0000259" key="11">
    <source>
        <dbReference type="PROSITE" id="PS50227"/>
    </source>
</evidence>
<reference evidence="13" key="2">
    <citation type="submission" date="2014-07" db="EMBL/GenBank/DDBJ databases">
        <authorList>
            <person name="Hull J."/>
        </authorList>
    </citation>
    <scope>NUCLEOTIDE SEQUENCE</scope>
</reference>
<dbReference type="GO" id="GO:0007188">
    <property type="term" value="P:adenylate cyclase-modulating G protein-coupled receptor signaling pathway"/>
    <property type="evidence" value="ECO:0007669"/>
    <property type="project" value="TreeGrafter"/>
</dbReference>
<organism evidence="13">
    <name type="scientific">Lygus hesperus</name>
    <name type="common">Western plant bug</name>
    <dbReference type="NCBI Taxonomy" id="30085"/>
    <lineage>
        <taxon>Eukaryota</taxon>
        <taxon>Metazoa</taxon>
        <taxon>Ecdysozoa</taxon>
        <taxon>Arthropoda</taxon>
        <taxon>Hexapoda</taxon>
        <taxon>Insecta</taxon>
        <taxon>Pterygota</taxon>
        <taxon>Neoptera</taxon>
        <taxon>Paraneoptera</taxon>
        <taxon>Hemiptera</taxon>
        <taxon>Heteroptera</taxon>
        <taxon>Panheteroptera</taxon>
        <taxon>Cimicomorpha</taxon>
        <taxon>Miridae</taxon>
        <taxon>Mirini</taxon>
        <taxon>Lygus</taxon>
    </lineage>
</organism>
<evidence type="ECO:0000313" key="13">
    <source>
        <dbReference type="EMBL" id="JAG02828.1"/>
    </source>
</evidence>
<dbReference type="PANTHER" id="PTHR45620">
    <property type="entry name" value="PDF RECEPTOR-LIKE PROTEIN-RELATED"/>
    <property type="match status" value="1"/>
</dbReference>
<accession>A0A0A9W8J4</accession>
<dbReference type="PROSITE" id="PS50261">
    <property type="entry name" value="G_PROTEIN_RECEP_F2_4"/>
    <property type="match status" value="1"/>
</dbReference>
<evidence type="ECO:0000256" key="9">
    <source>
        <dbReference type="ARBA" id="ARBA00023224"/>
    </source>
</evidence>
<feature type="transmembrane region" description="Helical" evidence="10">
    <location>
        <begin position="162"/>
        <end position="181"/>
    </location>
</feature>
<keyword evidence="7 10" id="KW-0472">Membrane</keyword>
<feature type="domain" description="G-protein coupled receptors family 2 profile 1" evidence="11">
    <location>
        <begin position="29"/>
        <end position="107"/>
    </location>
</feature>
<comment type="subcellular location">
    <subcellularLocation>
        <location evidence="1">Cell membrane</location>
        <topology evidence="1">Multi-pass membrane protein</topology>
    </subcellularLocation>
</comment>
<dbReference type="SMART" id="SM00008">
    <property type="entry name" value="HormR"/>
    <property type="match status" value="1"/>
</dbReference>
<evidence type="ECO:0000256" key="4">
    <source>
        <dbReference type="ARBA" id="ARBA00022692"/>
    </source>
</evidence>
<reference evidence="13" key="1">
    <citation type="journal article" date="2014" name="PLoS ONE">
        <title>Transcriptome-Based Identification of ABC Transporters in the Western Tarnished Plant Bug Lygus hesperus.</title>
        <authorList>
            <person name="Hull J.J."/>
            <person name="Chaney K."/>
            <person name="Geib S.M."/>
            <person name="Fabrick J.A."/>
            <person name="Brent C.S."/>
            <person name="Walsh D."/>
            <person name="Lavine L.C."/>
        </authorList>
    </citation>
    <scope>NUCLEOTIDE SEQUENCE</scope>
</reference>
<name>A0A0A9W8J4_LYGHE</name>
<dbReference type="Pfam" id="PF02793">
    <property type="entry name" value="HRM"/>
    <property type="match status" value="1"/>
</dbReference>